<evidence type="ECO:0000313" key="10">
    <source>
        <dbReference type="EMBL" id="MBB6670304.1"/>
    </source>
</evidence>
<comment type="subcellular location">
    <subcellularLocation>
        <location evidence="1">Cell membrane</location>
        <topology evidence="1">Multi-pass membrane protein</topology>
    </subcellularLocation>
</comment>
<feature type="transmembrane region" description="Helical" evidence="7">
    <location>
        <begin position="810"/>
        <end position="830"/>
    </location>
</feature>
<dbReference type="EMBL" id="JACJVP010000007">
    <property type="protein sequence ID" value="MBB6670304.1"/>
    <property type="molecule type" value="Genomic_DNA"/>
</dbReference>
<comment type="caution">
    <text evidence="10">The sequence shown here is derived from an EMBL/GenBank/DDBJ whole genome shotgun (WGS) entry which is preliminary data.</text>
</comment>
<dbReference type="GO" id="GO:0022857">
    <property type="term" value="F:transmembrane transporter activity"/>
    <property type="evidence" value="ECO:0007669"/>
    <property type="project" value="TreeGrafter"/>
</dbReference>
<dbReference type="InterPro" id="IPR003838">
    <property type="entry name" value="ABC3_permease_C"/>
</dbReference>
<feature type="transmembrane region" description="Helical" evidence="7">
    <location>
        <begin position="775"/>
        <end position="798"/>
    </location>
</feature>
<feature type="transmembrane region" description="Helical" evidence="7">
    <location>
        <begin position="419"/>
        <end position="439"/>
    </location>
</feature>
<dbReference type="RefSeq" id="WP_185141739.1">
    <property type="nucleotide sequence ID" value="NZ_JACJVP010000007.1"/>
</dbReference>
<dbReference type="InterPro" id="IPR050250">
    <property type="entry name" value="Macrolide_Exporter_MacB"/>
</dbReference>
<keyword evidence="3 7" id="KW-0812">Transmembrane</keyword>
<evidence type="ECO:0000259" key="9">
    <source>
        <dbReference type="Pfam" id="PF12704"/>
    </source>
</evidence>
<feature type="transmembrane region" description="Helical" evidence="7">
    <location>
        <begin position="20"/>
        <end position="40"/>
    </location>
</feature>
<evidence type="ECO:0000256" key="3">
    <source>
        <dbReference type="ARBA" id="ARBA00022692"/>
    </source>
</evidence>
<feature type="transmembrane region" description="Helical" evidence="7">
    <location>
        <begin position="299"/>
        <end position="322"/>
    </location>
</feature>
<sequence>MKSYGALAGRYLKQQRRRTILTIVGIILSVALISALATMGQSMKDNMVEQTIYQDGAYHIGFGPATPEQYEKLSGNVLLDEVGAFRQGKLTEIRNTFQVQLIEATKTSFDLLPIHLQEGRLPQTPDEAVVEEWVLPNLAEQPKLGGTVELVKPNGDKHTYKIVGILKNQKYSHSEGKSKGYTFMADPGAKSDATLMAMATFKKGVDISQHLPEFQEMDKSAFFTNTRLLALKGESADKSLNTALLVIFGILIALVVLSTIAVIYNAFHIAVLERMRHFGLLRTIGATPSQIRKLVFREAGVLAAIGIPIGLVVGYGALWLVLWGMTSAGFRILSLDEFHLQLHAWIMIGSVVVGLLAVFLAAWLPARKASRVSPVDAVKGAGSIVRETYKRVRIPSLLNMMGVEGNMASKNIRRNRSKFRITAFSIVVSVMLFIVFHYFTQESLRMTVDNSEDSQVAFQIRQSLNRYDDNGNPIKMDLKDALSEDTIAQIEGMTGVKAVYRRYMMPNPAVILPSEKVDPNFTKLMGPIFEPRDYEGVPSQLVYTNLMLFDDARFKEAEKYLIAGTADPKKLAEDNAVLIVQNVKTMVKSKKKKIEMPIARLKVGDTLNLLMDYEFDPKVVRQVKVGGILSQSPFSPTLQENTLAAFGAKPTFVKLLKDVHPTFAPYGTTLMGVDVAVQDGASDEPIRQALKTIVAQMPNTQLIDIAQEQKESRQFNLQMQIFVYGFLIVIGLIGSLNIINTVQTNLLLRRRELGLLQAVGMTMGQLRRMASLEGVWFGVIGSFWGLLLGTGLSYLLYLQLNGMQGMPFRFPWLGAVISCGFALAVGLLSVQGPLRRMKKENLIEELREEV</sequence>
<evidence type="ECO:0000256" key="6">
    <source>
        <dbReference type="ARBA" id="ARBA00038076"/>
    </source>
</evidence>
<dbReference type="AlphaFoldDB" id="A0A7X0RML6"/>
<dbReference type="Pfam" id="PF02687">
    <property type="entry name" value="FtsX"/>
    <property type="match status" value="2"/>
</dbReference>
<keyword evidence="11" id="KW-1185">Reference proteome</keyword>
<evidence type="ECO:0000313" key="11">
    <source>
        <dbReference type="Proteomes" id="UP000547209"/>
    </source>
</evidence>
<name>A0A7X0RML6_9BACL</name>
<gene>
    <name evidence="10" type="ORF">H7C19_06345</name>
</gene>
<feature type="domain" description="MacB-like periplasmic core" evidence="9">
    <location>
        <begin position="19"/>
        <end position="184"/>
    </location>
</feature>
<protein>
    <submittedName>
        <fullName evidence="10">ABC transporter permease</fullName>
    </submittedName>
</protein>
<keyword evidence="5 7" id="KW-0472">Membrane</keyword>
<accession>A0A7X0RML6</accession>
<organism evidence="10 11">
    <name type="scientific">Cohnella nanjingensis</name>
    <dbReference type="NCBI Taxonomy" id="1387779"/>
    <lineage>
        <taxon>Bacteria</taxon>
        <taxon>Bacillati</taxon>
        <taxon>Bacillota</taxon>
        <taxon>Bacilli</taxon>
        <taxon>Bacillales</taxon>
        <taxon>Paenibacillaceae</taxon>
        <taxon>Cohnella</taxon>
    </lineage>
</organism>
<dbReference type="InterPro" id="IPR025857">
    <property type="entry name" value="MacB_PCD"/>
</dbReference>
<dbReference type="Proteomes" id="UP000547209">
    <property type="component" value="Unassembled WGS sequence"/>
</dbReference>
<feature type="domain" description="ABC3 transporter permease C-terminal" evidence="8">
    <location>
        <begin position="726"/>
        <end position="841"/>
    </location>
</feature>
<feature type="domain" description="ABC3 transporter permease C-terminal" evidence="8">
    <location>
        <begin position="250"/>
        <end position="374"/>
    </location>
</feature>
<evidence type="ECO:0000256" key="5">
    <source>
        <dbReference type="ARBA" id="ARBA00023136"/>
    </source>
</evidence>
<feature type="transmembrane region" description="Helical" evidence="7">
    <location>
        <begin position="342"/>
        <end position="364"/>
    </location>
</feature>
<feature type="transmembrane region" description="Helical" evidence="7">
    <location>
        <begin position="721"/>
        <end position="742"/>
    </location>
</feature>
<evidence type="ECO:0000256" key="4">
    <source>
        <dbReference type="ARBA" id="ARBA00022989"/>
    </source>
</evidence>
<feature type="transmembrane region" description="Helical" evidence="7">
    <location>
        <begin position="243"/>
        <end position="267"/>
    </location>
</feature>
<keyword evidence="4 7" id="KW-1133">Transmembrane helix</keyword>
<proteinExistence type="inferred from homology"/>
<dbReference type="PANTHER" id="PTHR30572">
    <property type="entry name" value="MEMBRANE COMPONENT OF TRANSPORTER-RELATED"/>
    <property type="match status" value="1"/>
</dbReference>
<evidence type="ECO:0000256" key="1">
    <source>
        <dbReference type="ARBA" id="ARBA00004651"/>
    </source>
</evidence>
<dbReference type="Pfam" id="PF12704">
    <property type="entry name" value="MacB_PCD"/>
    <property type="match status" value="1"/>
</dbReference>
<reference evidence="10 11" key="1">
    <citation type="submission" date="2020-08" db="EMBL/GenBank/DDBJ databases">
        <title>Cohnella phylogeny.</title>
        <authorList>
            <person name="Dunlap C."/>
        </authorList>
    </citation>
    <scope>NUCLEOTIDE SEQUENCE [LARGE SCALE GENOMIC DNA]</scope>
    <source>
        <strain evidence="10 11">DSM 28246</strain>
    </source>
</reference>
<evidence type="ECO:0000259" key="8">
    <source>
        <dbReference type="Pfam" id="PF02687"/>
    </source>
</evidence>
<comment type="similarity">
    <text evidence="6">Belongs to the ABC-4 integral membrane protein family.</text>
</comment>
<evidence type="ECO:0000256" key="2">
    <source>
        <dbReference type="ARBA" id="ARBA00022475"/>
    </source>
</evidence>
<dbReference type="GO" id="GO:0005886">
    <property type="term" value="C:plasma membrane"/>
    <property type="evidence" value="ECO:0007669"/>
    <property type="project" value="UniProtKB-SubCell"/>
</dbReference>
<keyword evidence="2" id="KW-1003">Cell membrane</keyword>
<evidence type="ECO:0000256" key="7">
    <source>
        <dbReference type="SAM" id="Phobius"/>
    </source>
</evidence>
<dbReference type="PANTHER" id="PTHR30572:SF4">
    <property type="entry name" value="ABC TRANSPORTER PERMEASE YTRF"/>
    <property type="match status" value="1"/>
</dbReference>